<accession>A0A5Q2MMF4</accession>
<dbReference type="InterPro" id="IPR021949">
    <property type="entry name" value="DUF3566_TM"/>
</dbReference>
<reference evidence="4 5" key="1">
    <citation type="submission" date="2019-11" db="EMBL/GenBank/DDBJ databases">
        <authorList>
            <person name="Li J."/>
        </authorList>
    </citation>
    <scope>NUCLEOTIDE SEQUENCE [LARGE SCALE GENOMIC DNA]</scope>
    <source>
        <strain evidence="4 5">MF47</strain>
    </source>
</reference>
<dbReference type="Proteomes" id="UP000392064">
    <property type="component" value="Chromosome"/>
</dbReference>
<protein>
    <submittedName>
        <fullName evidence="4">DUF3566 domain-containing protein</fullName>
    </submittedName>
</protein>
<keyword evidence="2" id="KW-0472">Membrane</keyword>
<dbReference type="AlphaFoldDB" id="A0A5Q2MMF4"/>
<feature type="region of interest" description="Disordered" evidence="1">
    <location>
        <begin position="1"/>
        <end position="78"/>
    </location>
</feature>
<dbReference type="KEGG" id="aef:GEV26_00275"/>
<feature type="domain" description="DUF3566" evidence="3">
    <location>
        <begin position="78"/>
        <end position="195"/>
    </location>
</feature>
<organism evidence="4 5">
    <name type="scientific">Aeromicrobium yanjiei</name>
    <dbReference type="NCBI Taxonomy" id="2662028"/>
    <lineage>
        <taxon>Bacteria</taxon>
        <taxon>Bacillati</taxon>
        <taxon>Actinomycetota</taxon>
        <taxon>Actinomycetes</taxon>
        <taxon>Propionibacteriales</taxon>
        <taxon>Nocardioidaceae</taxon>
        <taxon>Aeromicrobium</taxon>
    </lineage>
</organism>
<gene>
    <name evidence="4" type="ORF">GEV26_00275</name>
</gene>
<evidence type="ECO:0000259" key="3">
    <source>
        <dbReference type="Pfam" id="PF12089"/>
    </source>
</evidence>
<feature type="transmembrane region" description="Helical" evidence="2">
    <location>
        <begin position="153"/>
        <end position="176"/>
    </location>
</feature>
<keyword evidence="2" id="KW-0812">Transmembrane</keyword>
<evidence type="ECO:0000256" key="1">
    <source>
        <dbReference type="SAM" id="MobiDB-lite"/>
    </source>
</evidence>
<keyword evidence="2" id="KW-1133">Transmembrane helix</keyword>
<name>A0A5Q2MMF4_9ACTN</name>
<proteinExistence type="predicted"/>
<evidence type="ECO:0000313" key="5">
    <source>
        <dbReference type="Proteomes" id="UP000392064"/>
    </source>
</evidence>
<feature type="transmembrane region" description="Helical" evidence="2">
    <location>
        <begin position="95"/>
        <end position="118"/>
    </location>
</feature>
<evidence type="ECO:0000313" key="4">
    <source>
        <dbReference type="EMBL" id="QGG43091.1"/>
    </source>
</evidence>
<keyword evidence="5" id="KW-1185">Reference proteome</keyword>
<dbReference type="EMBL" id="CP045737">
    <property type="protein sequence ID" value="QGG43091.1"/>
    <property type="molecule type" value="Genomic_DNA"/>
</dbReference>
<evidence type="ECO:0000256" key="2">
    <source>
        <dbReference type="SAM" id="Phobius"/>
    </source>
</evidence>
<sequence length="197" mass="20413">MTGKVADAPPAGGPQGRTLTAADYARTTKPSPATTAVIPAVKDAPGGGSAAAPAPAKDKKSRAPQIKASPAPAGGTGRRASLRLTHVEPWSVTRLAFAISVALMIVAVVASMIFWVVLNFVGVWDQINDSLTTVLSDDSSSFDVKDYFGFGRFVGLTLVLSALNVVLMTILATIGAHLYNLAAQLMGGVEVTFSEEK</sequence>
<dbReference type="Pfam" id="PF12089">
    <property type="entry name" value="DUF3566"/>
    <property type="match status" value="1"/>
</dbReference>